<protein>
    <submittedName>
        <fullName evidence="2">Uncharacterized protein LOC101515251</fullName>
    </submittedName>
</protein>
<dbReference type="KEGG" id="cam:101515251"/>
<dbReference type="InterPro" id="IPR007789">
    <property type="entry name" value="DUF688"/>
</dbReference>
<organism evidence="1 2">
    <name type="scientific">Cicer arietinum</name>
    <name type="common">Chickpea</name>
    <name type="synonym">Garbanzo</name>
    <dbReference type="NCBI Taxonomy" id="3827"/>
    <lineage>
        <taxon>Eukaryota</taxon>
        <taxon>Viridiplantae</taxon>
        <taxon>Streptophyta</taxon>
        <taxon>Embryophyta</taxon>
        <taxon>Tracheophyta</taxon>
        <taxon>Spermatophyta</taxon>
        <taxon>Magnoliopsida</taxon>
        <taxon>eudicotyledons</taxon>
        <taxon>Gunneridae</taxon>
        <taxon>Pentapetalae</taxon>
        <taxon>rosids</taxon>
        <taxon>fabids</taxon>
        <taxon>Fabales</taxon>
        <taxon>Fabaceae</taxon>
        <taxon>Papilionoideae</taxon>
        <taxon>50 kb inversion clade</taxon>
        <taxon>NPAAA clade</taxon>
        <taxon>Hologalegina</taxon>
        <taxon>IRL clade</taxon>
        <taxon>Cicereae</taxon>
        <taxon>Cicer</taxon>
    </lineage>
</organism>
<dbReference type="OrthoDB" id="1934555at2759"/>
<dbReference type="eggNOG" id="ENOG502S288">
    <property type="taxonomic scope" value="Eukaryota"/>
</dbReference>
<dbReference type="PANTHER" id="PTHR34371">
    <property type="entry name" value="OS01G0551000 PROTEIN"/>
    <property type="match status" value="1"/>
</dbReference>
<evidence type="ECO:0000313" key="1">
    <source>
        <dbReference type="Proteomes" id="UP000087171"/>
    </source>
</evidence>
<evidence type="ECO:0000313" key="2">
    <source>
        <dbReference type="RefSeq" id="XP_004502667.1"/>
    </source>
</evidence>
<accession>A0A1S2YC77</accession>
<dbReference type="Proteomes" id="UP000087171">
    <property type="component" value="Chromosome Ca5"/>
</dbReference>
<dbReference type="GeneID" id="101515251"/>
<dbReference type="PANTHER" id="PTHR34371:SF6">
    <property type="entry name" value="MEMBRANE-ASSOCIATED KINASE REGULATOR 6"/>
    <property type="match status" value="1"/>
</dbReference>
<dbReference type="PaxDb" id="3827-XP_004502667.1"/>
<proteinExistence type="predicted"/>
<dbReference type="RefSeq" id="XP_004502667.1">
    <property type="nucleotide sequence ID" value="XM_004502610.3"/>
</dbReference>
<dbReference type="AlphaFoldDB" id="A0A1S2YC77"/>
<name>A0A1S2YC77_CICAR</name>
<reference evidence="2" key="2">
    <citation type="submission" date="2025-08" db="UniProtKB">
        <authorList>
            <consortium name="RefSeq"/>
        </authorList>
    </citation>
    <scope>IDENTIFICATION</scope>
    <source>
        <tissue evidence="2">Etiolated seedlings</tissue>
    </source>
</reference>
<dbReference type="Pfam" id="PF05097">
    <property type="entry name" value="DUF688"/>
    <property type="match status" value="1"/>
</dbReference>
<gene>
    <name evidence="2" type="primary">LOC101515251</name>
</gene>
<keyword evidence="1" id="KW-1185">Reference proteome</keyword>
<sequence>MSSEIAQSMISVPFKWEEAPGKPRHYHTQSELDNNTVRTTLDLPPRLLFLDPKLDVPSPTTVLDGPYVGRAMSFTSSYRTPRDNWNSNFGSTRWSSFKKVHKEGDEGSFDFSDQFKVNKIPKGGNLSSFSKPKSHLWASIFDSLKQVVPWRRRKEAQRKWVSLTDTV</sequence>
<reference evidence="1" key="1">
    <citation type="journal article" date="2013" name="Nat. Biotechnol.">
        <title>Draft genome sequence of chickpea (Cicer arietinum) provides a resource for trait improvement.</title>
        <authorList>
            <person name="Varshney R.K."/>
            <person name="Song C."/>
            <person name="Saxena R.K."/>
            <person name="Azam S."/>
            <person name="Yu S."/>
            <person name="Sharpe A.G."/>
            <person name="Cannon S."/>
            <person name="Baek J."/>
            <person name="Rosen B.D."/>
            <person name="Tar'an B."/>
            <person name="Millan T."/>
            <person name="Zhang X."/>
            <person name="Ramsay L.D."/>
            <person name="Iwata A."/>
            <person name="Wang Y."/>
            <person name="Nelson W."/>
            <person name="Farmer A.D."/>
            <person name="Gaur P.M."/>
            <person name="Soderlund C."/>
            <person name="Penmetsa R.V."/>
            <person name="Xu C."/>
            <person name="Bharti A.K."/>
            <person name="He W."/>
            <person name="Winter P."/>
            <person name="Zhao S."/>
            <person name="Hane J.K."/>
            <person name="Carrasquilla-Garcia N."/>
            <person name="Condie J.A."/>
            <person name="Upadhyaya H.D."/>
            <person name="Luo M.C."/>
            <person name="Thudi M."/>
            <person name="Gowda C.L."/>
            <person name="Singh N.P."/>
            <person name="Lichtenzveig J."/>
            <person name="Gali K.K."/>
            <person name="Rubio J."/>
            <person name="Nadarajan N."/>
            <person name="Dolezel J."/>
            <person name="Bansal K.C."/>
            <person name="Xu X."/>
            <person name="Edwards D."/>
            <person name="Zhang G."/>
            <person name="Kahl G."/>
            <person name="Gil J."/>
            <person name="Singh K.B."/>
            <person name="Datta S.K."/>
            <person name="Jackson S.A."/>
            <person name="Wang J."/>
            <person name="Cook D.R."/>
        </authorList>
    </citation>
    <scope>NUCLEOTIDE SEQUENCE [LARGE SCALE GENOMIC DNA]</scope>
    <source>
        <strain evidence="1">cv. CDC Frontier</strain>
    </source>
</reference>